<proteinExistence type="predicted"/>
<evidence type="ECO:0000313" key="3">
    <source>
        <dbReference type="Proteomes" id="UP001595989"/>
    </source>
</evidence>
<reference evidence="3" key="1">
    <citation type="journal article" date="2019" name="Int. J. Syst. Evol. Microbiol.">
        <title>The Global Catalogue of Microorganisms (GCM) 10K type strain sequencing project: providing services to taxonomists for standard genome sequencing and annotation.</title>
        <authorList>
            <consortium name="The Broad Institute Genomics Platform"/>
            <consortium name="The Broad Institute Genome Sequencing Center for Infectious Disease"/>
            <person name="Wu L."/>
            <person name="Ma J."/>
        </authorList>
    </citation>
    <scope>NUCLEOTIDE SEQUENCE [LARGE SCALE GENOMIC DNA]</scope>
    <source>
        <strain evidence="3">CGMCC 4.7426</strain>
    </source>
</reference>
<evidence type="ECO:0000259" key="1">
    <source>
        <dbReference type="Pfam" id="PF14493"/>
    </source>
</evidence>
<name>A0ABV9DF35_9BACI</name>
<protein>
    <submittedName>
        <fullName evidence="2">Helix-turn-helix domain-containing protein</fullName>
    </submittedName>
</protein>
<dbReference type="Pfam" id="PF14493">
    <property type="entry name" value="HTH_40"/>
    <property type="match status" value="1"/>
</dbReference>
<gene>
    <name evidence="2" type="ORF">ACFO3D_04240</name>
</gene>
<sequence length="354" mass="41345">MLLDRLLMLCCTRFGEARTVSAAFHLLKGRKSIQTVQDSHIYKLKNYYGIYKTLKKQDFHQRLEVLFKEQVLERVNDSSAVAGLHYQKWLEETNDYKLPAEYFNGIRYYNIAQHFWDRLTLFVQTLTNSFNGNLQFIPVSENSTATEWMRVKYQEIKSNEAAYLQILHDELETIFRYLNDREASIIVDSLTGYKLHGMSSFQLAEQHNLKRLDVPLILTAVIHQLLFLIEQKKQEFPIIASMLDDMPVDSRLTNSAKKTNQLLYQHRSVEEIAAIRQLRLNTIYDHLVEIALYDKQFSVDDFVNKQHQKEITSALDTVASNKLKDIKAQVNEDISYFEIRLVLAAENPIIVGEE</sequence>
<accession>A0ABV9DF35</accession>
<keyword evidence="3" id="KW-1185">Reference proteome</keyword>
<dbReference type="InterPro" id="IPR029491">
    <property type="entry name" value="Helicase_HTH"/>
</dbReference>
<dbReference type="RefSeq" id="WP_390293369.1">
    <property type="nucleotide sequence ID" value="NZ_JBHSFU010000003.1"/>
</dbReference>
<dbReference type="EMBL" id="JBHSFU010000003">
    <property type="protein sequence ID" value="MFC4557417.1"/>
    <property type="molecule type" value="Genomic_DNA"/>
</dbReference>
<dbReference type="PIRSF" id="PIRSF021350">
    <property type="entry name" value="UCP021350"/>
    <property type="match status" value="1"/>
</dbReference>
<comment type="caution">
    <text evidence="2">The sequence shown here is derived from an EMBL/GenBank/DDBJ whole genome shotgun (WGS) entry which is preliminary data.</text>
</comment>
<dbReference type="Proteomes" id="UP001595989">
    <property type="component" value="Unassembled WGS sequence"/>
</dbReference>
<dbReference type="Gene3D" id="1.10.10.1390">
    <property type="entry name" value="ATP-dependent DNA helicase RecQ"/>
    <property type="match status" value="1"/>
</dbReference>
<organism evidence="2 3">
    <name type="scientific">Virgibacillus kekensis</name>
    <dbReference type="NCBI Taxonomy" id="202261"/>
    <lineage>
        <taxon>Bacteria</taxon>
        <taxon>Bacillati</taxon>
        <taxon>Bacillota</taxon>
        <taxon>Bacilli</taxon>
        <taxon>Bacillales</taxon>
        <taxon>Bacillaceae</taxon>
        <taxon>Virgibacillus</taxon>
    </lineage>
</organism>
<evidence type="ECO:0000313" key="2">
    <source>
        <dbReference type="EMBL" id="MFC4557417.1"/>
    </source>
</evidence>
<dbReference type="InterPro" id="IPR008308">
    <property type="entry name" value="YpbB-like"/>
</dbReference>
<feature type="domain" description="Helicase Helix-turn-helix" evidence="1">
    <location>
        <begin position="255"/>
        <end position="343"/>
    </location>
</feature>